<evidence type="ECO:0000256" key="2">
    <source>
        <dbReference type="SAM" id="Phobius"/>
    </source>
</evidence>
<organism evidence="3 4">
    <name type="scientific">Phlebiopsis gigantea (strain 11061_1 CR5-6)</name>
    <name type="common">White-rot fungus</name>
    <name type="synonym">Peniophora gigantea</name>
    <dbReference type="NCBI Taxonomy" id="745531"/>
    <lineage>
        <taxon>Eukaryota</taxon>
        <taxon>Fungi</taxon>
        <taxon>Dikarya</taxon>
        <taxon>Basidiomycota</taxon>
        <taxon>Agaricomycotina</taxon>
        <taxon>Agaricomycetes</taxon>
        <taxon>Polyporales</taxon>
        <taxon>Phanerochaetaceae</taxon>
        <taxon>Phlebiopsis</taxon>
    </lineage>
</organism>
<gene>
    <name evidence="3" type="ORF">PHLGIDRAFT_18654</name>
</gene>
<dbReference type="OrthoDB" id="2560085at2759"/>
<protein>
    <submittedName>
        <fullName evidence="3">Uncharacterized protein</fullName>
    </submittedName>
</protein>
<reference evidence="3 4" key="1">
    <citation type="journal article" date="2014" name="PLoS Genet.">
        <title>Analysis of the Phlebiopsis gigantea genome, transcriptome and secretome provides insight into its pioneer colonization strategies of wood.</title>
        <authorList>
            <person name="Hori C."/>
            <person name="Ishida T."/>
            <person name="Igarashi K."/>
            <person name="Samejima M."/>
            <person name="Suzuki H."/>
            <person name="Master E."/>
            <person name="Ferreira P."/>
            <person name="Ruiz-Duenas F.J."/>
            <person name="Held B."/>
            <person name="Canessa P."/>
            <person name="Larrondo L.F."/>
            <person name="Schmoll M."/>
            <person name="Druzhinina I.S."/>
            <person name="Kubicek C.P."/>
            <person name="Gaskell J.A."/>
            <person name="Kersten P."/>
            <person name="St John F."/>
            <person name="Glasner J."/>
            <person name="Sabat G."/>
            <person name="Splinter BonDurant S."/>
            <person name="Syed K."/>
            <person name="Yadav J."/>
            <person name="Mgbeahuruike A.C."/>
            <person name="Kovalchuk A."/>
            <person name="Asiegbu F.O."/>
            <person name="Lackner G."/>
            <person name="Hoffmeister D."/>
            <person name="Rencoret J."/>
            <person name="Gutierrez A."/>
            <person name="Sun H."/>
            <person name="Lindquist E."/>
            <person name="Barry K."/>
            <person name="Riley R."/>
            <person name="Grigoriev I.V."/>
            <person name="Henrissat B."/>
            <person name="Kues U."/>
            <person name="Berka R.M."/>
            <person name="Martinez A.T."/>
            <person name="Covert S.F."/>
            <person name="Blanchette R.A."/>
            <person name="Cullen D."/>
        </authorList>
    </citation>
    <scope>NUCLEOTIDE SEQUENCE [LARGE SCALE GENOMIC DNA]</scope>
    <source>
        <strain evidence="3 4">11061_1 CR5-6</strain>
    </source>
</reference>
<feature type="transmembrane region" description="Helical" evidence="2">
    <location>
        <begin position="64"/>
        <end position="89"/>
    </location>
</feature>
<feature type="transmembrane region" description="Helical" evidence="2">
    <location>
        <begin position="142"/>
        <end position="161"/>
    </location>
</feature>
<dbReference type="EMBL" id="KN840467">
    <property type="protein sequence ID" value="KIP09364.1"/>
    <property type="molecule type" value="Genomic_DNA"/>
</dbReference>
<feature type="compositionally biased region" description="Polar residues" evidence="1">
    <location>
        <begin position="228"/>
        <end position="238"/>
    </location>
</feature>
<keyword evidence="2" id="KW-0472">Membrane</keyword>
<sequence>MSSAALRTARLVSLFLSFAFGVVGMAVGINGLVKFKQEKKTLLGAVPPGATVDLNTHDVLNSGYVLTVVSGLIALASNLFLLPIIIPVFGLPAFGLPALVGRTLRLQGAILAFLSVWLFATLVPFTAFFANRSAKITASIGNVVLSPASVQAIVASLGATTEYKHVGYLRLSAVLPWFAFLFGTTSAVLSFLDTHDHYQHSAQTFPARAAEVDTSESEVNEKGKISQKEQAQVATEEV</sequence>
<dbReference type="HOGENOM" id="CLU_101868_0_0_1"/>
<keyword evidence="2" id="KW-0812">Transmembrane</keyword>
<keyword evidence="2" id="KW-1133">Transmembrane helix</keyword>
<feature type="transmembrane region" description="Helical" evidence="2">
    <location>
        <begin position="12"/>
        <end position="33"/>
    </location>
</feature>
<evidence type="ECO:0000256" key="1">
    <source>
        <dbReference type="SAM" id="MobiDB-lite"/>
    </source>
</evidence>
<feature type="region of interest" description="Disordered" evidence="1">
    <location>
        <begin position="210"/>
        <end position="238"/>
    </location>
</feature>
<dbReference type="Proteomes" id="UP000053257">
    <property type="component" value="Unassembled WGS sequence"/>
</dbReference>
<name>A0A0C3NVI1_PHLG1</name>
<feature type="transmembrane region" description="Helical" evidence="2">
    <location>
        <begin position="173"/>
        <end position="192"/>
    </location>
</feature>
<feature type="transmembrane region" description="Helical" evidence="2">
    <location>
        <begin position="109"/>
        <end position="130"/>
    </location>
</feature>
<evidence type="ECO:0000313" key="4">
    <source>
        <dbReference type="Proteomes" id="UP000053257"/>
    </source>
</evidence>
<keyword evidence="4" id="KW-1185">Reference proteome</keyword>
<proteinExistence type="predicted"/>
<evidence type="ECO:0000313" key="3">
    <source>
        <dbReference type="EMBL" id="KIP09364.1"/>
    </source>
</evidence>
<dbReference type="AlphaFoldDB" id="A0A0C3NVI1"/>
<accession>A0A0C3NVI1</accession>
<dbReference type="STRING" id="745531.A0A0C3NVI1"/>